<evidence type="ECO:0000313" key="3">
    <source>
        <dbReference type="Proteomes" id="UP000072189"/>
    </source>
</evidence>
<sequence length="136" mass="14819">MSPTNSAARHAERQPTTARRQADSAATHRPTTTRHRRVTHELRRTARRAAADHRAPSRAVRGDTPTHNHPAPACPPRTPPDSTAHEHPEAGTGTSPAGRHTRPPSPTPHERMPRTRGPRARSATATLTHTGTRPAR</sequence>
<proteinExistence type="predicted"/>
<gene>
    <name evidence="2" type="ORF">RSA3_06105</name>
</gene>
<protein>
    <submittedName>
        <fullName evidence="2">Uncharacterized protein</fullName>
    </submittedName>
</protein>
<feature type="compositionally biased region" description="Polar residues" evidence="1">
    <location>
        <begin position="123"/>
        <end position="136"/>
    </location>
</feature>
<evidence type="ECO:0000313" key="2">
    <source>
        <dbReference type="EMBL" id="KTS13128.1"/>
    </source>
</evidence>
<reference evidence="2 3" key="1">
    <citation type="journal article" date="2016" name="Front. Microbiol.">
        <title>Genomic Resource of Rice Seed Associated Bacteria.</title>
        <authorList>
            <person name="Midha S."/>
            <person name="Bansal K."/>
            <person name="Sharma S."/>
            <person name="Kumar N."/>
            <person name="Patil P.P."/>
            <person name="Chaudhry V."/>
            <person name="Patil P.B."/>
        </authorList>
    </citation>
    <scope>NUCLEOTIDE SEQUENCE [LARGE SCALE GENOMIC DNA]</scope>
    <source>
        <strain evidence="2 3">RSA3</strain>
    </source>
</reference>
<dbReference type="EMBL" id="LDRV01000034">
    <property type="protein sequence ID" value="KTS13128.1"/>
    <property type="molecule type" value="Genomic_DNA"/>
</dbReference>
<name>A0A147F9Q6_MICTE</name>
<feature type="compositionally biased region" description="Basic and acidic residues" evidence="1">
    <location>
        <begin position="39"/>
        <end position="66"/>
    </location>
</feature>
<organism evidence="2 3">
    <name type="scientific">Microbacterium testaceum</name>
    <name type="common">Aureobacterium testaceum</name>
    <name type="synonym">Brevibacterium testaceum</name>
    <dbReference type="NCBI Taxonomy" id="2033"/>
    <lineage>
        <taxon>Bacteria</taxon>
        <taxon>Bacillati</taxon>
        <taxon>Actinomycetota</taxon>
        <taxon>Actinomycetes</taxon>
        <taxon>Micrococcales</taxon>
        <taxon>Microbacteriaceae</taxon>
        <taxon>Microbacterium</taxon>
    </lineage>
</organism>
<accession>A0A147F9Q6</accession>
<comment type="caution">
    <text evidence="2">The sequence shown here is derived from an EMBL/GenBank/DDBJ whole genome shotgun (WGS) entry which is preliminary data.</text>
</comment>
<dbReference type="PATRIC" id="fig|2033.7.peg.1824"/>
<dbReference type="AlphaFoldDB" id="A0A147F9Q6"/>
<feature type="region of interest" description="Disordered" evidence="1">
    <location>
        <begin position="1"/>
        <end position="136"/>
    </location>
</feature>
<dbReference type="Proteomes" id="UP000072189">
    <property type="component" value="Unassembled WGS sequence"/>
</dbReference>
<evidence type="ECO:0000256" key="1">
    <source>
        <dbReference type="SAM" id="MobiDB-lite"/>
    </source>
</evidence>